<dbReference type="PANTHER" id="PTHR43201:SF5">
    <property type="entry name" value="MEDIUM-CHAIN ACYL-COA LIGASE ACSF2, MITOCHONDRIAL"/>
    <property type="match status" value="1"/>
</dbReference>
<reference evidence="7 8" key="1">
    <citation type="submission" date="2019-11" db="EMBL/GenBank/DDBJ databases">
        <title>Characterisation of Fundicoccus ignavus gen. nov. sp. nov., a novel genus of the family Aerococcaceae isolated from bulk tank milk.</title>
        <authorList>
            <person name="Siebert A."/>
            <person name="Huptas C."/>
            <person name="Wenning M."/>
            <person name="Scherer S."/>
            <person name="Doll E.V."/>
        </authorList>
    </citation>
    <scope>NUCLEOTIDE SEQUENCE [LARGE SCALE GENOMIC DNA]</scope>
    <source>
        <strain evidence="5 8">DSM 109653</strain>
        <strain evidence="6 7">WS4759</strain>
    </source>
</reference>
<dbReference type="EMBL" id="WJQS01000003">
    <property type="protein sequence ID" value="MRI85217.1"/>
    <property type="molecule type" value="Genomic_DNA"/>
</dbReference>
<dbReference type="GO" id="GO:0031956">
    <property type="term" value="F:medium-chain fatty acid-CoA ligase activity"/>
    <property type="evidence" value="ECO:0007669"/>
    <property type="project" value="TreeGrafter"/>
</dbReference>
<keyword evidence="2" id="KW-0436">Ligase</keyword>
<dbReference type="InterPro" id="IPR000873">
    <property type="entry name" value="AMP-dep_synth/lig_dom"/>
</dbReference>
<evidence type="ECO:0000256" key="2">
    <source>
        <dbReference type="ARBA" id="ARBA00022598"/>
    </source>
</evidence>
<sequence>MNFDWIKTRAVSHPNKVAVIDPLKGTEWTYEQLNTRAENLANYLSEQGIKQGDRIGVFVPNDIAVIDHFLASIKMGAVFVPMNWRLKPIEIARVVEDAGIEFIVYATNHLDRLSEVASEYIKYNVDEAEYQTIVNPNLHKPFKNTAVKPDDLAMLIYTSGSTGHPKGVMHTHQSYTNNIYNEILSWNITDDFVTFASAPMFHVVGFNDVVLPMLMIGGTVIIERYFNPQTINEWIVKYRPTILIMIPTMYYAIIADPRFKPEMLESVEMFVAGGSPPLPAVQNVFQKMGKIIINGYGLTEAPLLSFNKQMYAEQRPETIGRPVMNVKHKIVNDQLEEVEVGEIGELLVSGLNVTTGYWNLPEENEKAFSNGYFRTGDLAVENEFGELTIVNRLKELIITGGENVLPSEVESVLSKHPLIRTAIVLGYDNPQFGESVSAAIILNPDALNIDNYEEVLNEYMLKNLAGYKTPKLYLTLDELPQNSVGKPDKLELTRMMNEKARELFTQKI</sequence>
<dbReference type="Gene3D" id="3.30.300.30">
    <property type="match status" value="1"/>
</dbReference>
<comment type="similarity">
    <text evidence="1">Belongs to the ATP-dependent AMP-binding enzyme family.</text>
</comment>
<dbReference type="InterPro" id="IPR045851">
    <property type="entry name" value="AMP-bd_C_sf"/>
</dbReference>
<dbReference type="EMBL" id="WJQR01000006">
    <property type="protein sequence ID" value="MRI81901.1"/>
    <property type="molecule type" value="Genomic_DNA"/>
</dbReference>
<evidence type="ECO:0000259" key="3">
    <source>
        <dbReference type="Pfam" id="PF00501"/>
    </source>
</evidence>
<dbReference type="SUPFAM" id="SSF56801">
    <property type="entry name" value="Acetyl-CoA synthetase-like"/>
    <property type="match status" value="1"/>
</dbReference>
<keyword evidence="7" id="KW-1185">Reference proteome</keyword>
<proteinExistence type="inferred from homology"/>
<dbReference type="PROSITE" id="PS00455">
    <property type="entry name" value="AMP_BINDING"/>
    <property type="match status" value="1"/>
</dbReference>
<dbReference type="GO" id="GO:0006631">
    <property type="term" value="P:fatty acid metabolic process"/>
    <property type="evidence" value="ECO:0007669"/>
    <property type="project" value="TreeGrafter"/>
</dbReference>
<name>A0A6I2GBR1_9LACT</name>
<dbReference type="InterPro" id="IPR042099">
    <property type="entry name" value="ANL_N_sf"/>
</dbReference>
<gene>
    <name evidence="6" type="ORF">GIY09_04920</name>
    <name evidence="5" type="ORF">GIY11_07700</name>
</gene>
<dbReference type="PANTHER" id="PTHR43201">
    <property type="entry name" value="ACYL-COA SYNTHETASE"/>
    <property type="match status" value="1"/>
</dbReference>
<feature type="domain" description="AMP-dependent synthetase/ligase" evidence="3">
    <location>
        <begin position="8"/>
        <end position="358"/>
    </location>
</feature>
<dbReference type="AlphaFoldDB" id="A0A6I2GBR1"/>
<dbReference type="Gene3D" id="3.40.50.12780">
    <property type="entry name" value="N-terminal domain of ligase-like"/>
    <property type="match status" value="1"/>
</dbReference>
<evidence type="ECO:0000313" key="8">
    <source>
        <dbReference type="Proteomes" id="UP000469870"/>
    </source>
</evidence>
<feature type="domain" description="AMP-binding enzyme C-terminal" evidence="4">
    <location>
        <begin position="408"/>
        <end position="486"/>
    </location>
</feature>
<dbReference type="InterPro" id="IPR025110">
    <property type="entry name" value="AMP-bd_C"/>
</dbReference>
<dbReference type="RefSeq" id="WP_153862096.1">
    <property type="nucleotide sequence ID" value="NZ_WJQR01000006.1"/>
</dbReference>
<accession>A0A6I2GBR1</accession>
<protein>
    <submittedName>
        <fullName evidence="6">AMP-binding protein</fullName>
    </submittedName>
</protein>
<organism evidence="6 7">
    <name type="scientific">Fundicoccus ignavus</name>
    <dbReference type="NCBI Taxonomy" id="2664442"/>
    <lineage>
        <taxon>Bacteria</taxon>
        <taxon>Bacillati</taxon>
        <taxon>Bacillota</taxon>
        <taxon>Bacilli</taxon>
        <taxon>Lactobacillales</taxon>
        <taxon>Aerococcaceae</taxon>
        <taxon>Fundicoccus</taxon>
    </lineage>
</organism>
<evidence type="ECO:0000313" key="5">
    <source>
        <dbReference type="EMBL" id="MRI81901.1"/>
    </source>
</evidence>
<dbReference type="Proteomes" id="UP000430975">
    <property type="component" value="Unassembled WGS sequence"/>
</dbReference>
<evidence type="ECO:0000313" key="7">
    <source>
        <dbReference type="Proteomes" id="UP000430975"/>
    </source>
</evidence>
<evidence type="ECO:0000313" key="6">
    <source>
        <dbReference type="EMBL" id="MRI85217.1"/>
    </source>
</evidence>
<dbReference type="Pfam" id="PF00501">
    <property type="entry name" value="AMP-binding"/>
    <property type="match status" value="1"/>
</dbReference>
<dbReference type="Pfam" id="PF13193">
    <property type="entry name" value="AMP-binding_C"/>
    <property type="match status" value="1"/>
</dbReference>
<dbReference type="InterPro" id="IPR020845">
    <property type="entry name" value="AMP-binding_CS"/>
</dbReference>
<evidence type="ECO:0000259" key="4">
    <source>
        <dbReference type="Pfam" id="PF13193"/>
    </source>
</evidence>
<comment type="caution">
    <text evidence="6">The sequence shown here is derived from an EMBL/GenBank/DDBJ whole genome shotgun (WGS) entry which is preliminary data.</text>
</comment>
<evidence type="ECO:0000256" key="1">
    <source>
        <dbReference type="ARBA" id="ARBA00006432"/>
    </source>
</evidence>
<dbReference type="Proteomes" id="UP000469870">
    <property type="component" value="Unassembled WGS sequence"/>
</dbReference>